<reference evidence="2 3" key="1">
    <citation type="journal article" date="2011" name="J. Bacteriol.">
        <title>Whole-genome sequences of thirteen isolates of Borrelia burgdorferi.</title>
        <authorList>
            <person name="Schutzer S.E."/>
            <person name="Fraser-Liggett C.M."/>
            <person name="Casjens S.R."/>
            <person name="Qiu W.G."/>
            <person name="Dunn J.J."/>
            <person name="Mongodin E.F."/>
            <person name="Luft B.J."/>
        </authorList>
    </citation>
    <scope>NUCLEOTIDE SEQUENCE [LARGE SCALE GENOMIC DNA]</scope>
    <source>
        <strain evidence="2 3">118a</strain>
        <plasmid evidence="2 3">118a_cp32-8</plasmid>
    </source>
</reference>
<name>A0A7U3YAL2_BORBG</name>
<dbReference type="InterPro" id="IPR003483">
    <property type="entry name" value="OspEF"/>
</dbReference>
<dbReference type="PROSITE" id="PS51257">
    <property type="entry name" value="PROKAR_LIPOPROTEIN"/>
    <property type="match status" value="1"/>
</dbReference>
<accession>A0A7U3YAL2</accession>
<evidence type="ECO:0000313" key="3">
    <source>
        <dbReference type="Proteomes" id="UP000006208"/>
    </source>
</evidence>
<sequence>MNKKMKMFIVCAVFILIGACKIHTSYDEQSSGEINHTLYDEQSNGELKLKKIEFSKFTVKIKNKDESSNWTDLGTLVVEKEEDGIATGLNVGKGYSSGFFSLEESEVNNFVKAMTEEGSFKASLYYGYKGEKSMKSGIKNKDIITKIEDINGSKHITFSGDKIDKNEEGGEEEDDDKDRIAEYAIPLEEFKRNLK</sequence>
<gene>
    <name evidence="2" type="primary">erpP</name>
    <name evidence="2" type="ORF">BBU118A_L38</name>
</gene>
<dbReference type="RefSeq" id="WP_012672681.1">
    <property type="nucleotide sequence ID" value="NC_012251.1"/>
</dbReference>
<protein>
    <submittedName>
        <fullName evidence="2">ErpP protein</fullName>
    </submittedName>
</protein>
<dbReference type="EMBL" id="CP001525">
    <property type="protein sequence ID" value="ACN92545.1"/>
    <property type="molecule type" value="Genomic_DNA"/>
</dbReference>
<dbReference type="Gene3D" id="2.30.31.50">
    <property type="entry name" value="Borrelia outer surface protein E/F"/>
    <property type="match status" value="1"/>
</dbReference>
<organism evidence="2 3">
    <name type="scientific">Borreliella burgdorferi 118a</name>
    <dbReference type="NCBI Taxonomy" id="476210"/>
    <lineage>
        <taxon>Bacteria</taxon>
        <taxon>Pseudomonadati</taxon>
        <taxon>Spirochaetota</taxon>
        <taxon>Spirochaetia</taxon>
        <taxon>Spirochaetales</taxon>
        <taxon>Borreliaceae</taxon>
        <taxon>Borreliella</taxon>
    </lineage>
</organism>
<dbReference type="Proteomes" id="UP000006208">
    <property type="component" value="Plasmid 118a_cp32-8"/>
</dbReference>
<evidence type="ECO:0000313" key="2">
    <source>
        <dbReference type="EMBL" id="ACN92545.1"/>
    </source>
</evidence>
<dbReference type="AlphaFoldDB" id="A0A7U3YAL2"/>
<dbReference type="Pfam" id="PF02471">
    <property type="entry name" value="OspE"/>
    <property type="match status" value="1"/>
</dbReference>
<geneLocation type="plasmid" evidence="2 3">
    <name>118a_cp32-8</name>
</geneLocation>
<feature type="region of interest" description="Disordered" evidence="1">
    <location>
        <begin position="157"/>
        <end position="179"/>
    </location>
</feature>
<dbReference type="InterPro" id="IPR038660">
    <property type="entry name" value="OspE-like_sf"/>
</dbReference>
<keyword evidence="2" id="KW-0614">Plasmid</keyword>
<evidence type="ECO:0000256" key="1">
    <source>
        <dbReference type="SAM" id="MobiDB-lite"/>
    </source>
</evidence>
<proteinExistence type="predicted"/>